<dbReference type="AlphaFoldDB" id="A0A3P1V457"/>
<organism evidence="13 14">
    <name type="scientific">Actinomyces bowdenii</name>
    <dbReference type="NCBI Taxonomy" id="131109"/>
    <lineage>
        <taxon>Bacteria</taxon>
        <taxon>Bacillati</taxon>
        <taxon>Actinomycetota</taxon>
        <taxon>Actinomycetes</taxon>
        <taxon>Actinomycetales</taxon>
        <taxon>Actinomycetaceae</taxon>
        <taxon>Actinomyces</taxon>
    </lineage>
</organism>
<evidence type="ECO:0000256" key="10">
    <source>
        <dbReference type="SAM" id="Phobius"/>
    </source>
</evidence>
<evidence type="ECO:0000256" key="5">
    <source>
        <dbReference type="ARBA" id="ARBA00022741"/>
    </source>
</evidence>
<dbReference type="EMBL" id="RQZC01000014">
    <property type="protein sequence ID" value="RRD28891.1"/>
    <property type="molecule type" value="Genomic_DNA"/>
</dbReference>
<evidence type="ECO:0000256" key="3">
    <source>
        <dbReference type="ARBA" id="ARBA00022553"/>
    </source>
</evidence>
<feature type="transmembrane region" description="Helical" evidence="10">
    <location>
        <begin position="120"/>
        <end position="142"/>
    </location>
</feature>
<keyword evidence="6 13" id="KW-0418">Kinase</keyword>
<keyword evidence="7" id="KW-0067">ATP-binding</keyword>
<feature type="transmembrane region" description="Helical" evidence="10">
    <location>
        <begin position="51"/>
        <end position="69"/>
    </location>
</feature>
<feature type="transmembrane region" description="Helical" evidence="10">
    <location>
        <begin position="148"/>
        <end position="168"/>
    </location>
</feature>
<evidence type="ECO:0000259" key="12">
    <source>
        <dbReference type="Pfam" id="PF07730"/>
    </source>
</evidence>
<feature type="region of interest" description="Disordered" evidence="9">
    <location>
        <begin position="450"/>
        <end position="501"/>
    </location>
</feature>
<feature type="domain" description="Histidine kinase/HSP90-like ATPase" evidence="11">
    <location>
        <begin position="355"/>
        <end position="470"/>
    </location>
</feature>
<dbReference type="GO" id="GO:0000155">
    <property type="term" value="F:phosphorelay sensor kinase activity"/>
    <property type="evidence" value="ECO:0007669"/>
    <property type="project" value="InterPro"/>
</dbReference>
<accession>A0A3P1V457</accession>
<evidence type="ECO:0000256" key="2">
    <source>
        <dbReference type="ARBA" id="ARBA00012438"/>
    </source>
</evidence>
<evidence type="ECO:0000256" key="1">
    <source>
        <dbReference type="ARBA" id="ARBA00000085"/>
    </source>
</evidence>
<dbReference type="Proteomes" id="UP000271272">
    <property type="component" value="Unassembled WGS sequence"/>
</dbReference>
<name>A0A3P1V457_9ACTO</name>
<evidence type="ECO:0000259" key="11">
    <source>
        <dbReference type="Pfam" id="PF02518"/>
    </source>
</evidence>
<evidence type="ECO:0000313" key="14">
    <source>
        <dbReference type="Proteomes" id="UP000271272"/>
    </source>
</evidence>
<sequence>MPARGQTRSAAEGTARPPVRESVPDLILVLLILWPTLANRPEPLPLLAPQAATVLYLVLMALCCGAIAARRLAPLAGVLLIGACLVVHLIAFHDLSVLMVLSGLIAVETTQSRLDPPWRWALLAGAVLGASVAILRGLYLVGGQWGRLPLLLVSTWMAVALAAFVGAWRRRGRDRFEQALERAAVLEAQQDAERRLAVAEERQRIARDVHDLLGHSLSVIAVQAEGARAVLNADPGAADRALGVIGQTARQSVDEVRALVDMLRSEGTSPSDAMAGLPGQGGGQASGRGETGSALTPAPSGTGAAGGANGAGEDDDAVEALVRLVQRARRAGLPVGLRLDTGEAGAPSIPPRAGRALERTAQESLTNALRHAPGAAVRVELVVAGDSAGLTVTNTAAGGTGEPGAGEGSRAGARNGEGPSGRTQQSGLPRGRGGFGLIAMRERVVAAGGALSAGPTPDGGWQVRARLPLAGPADPPASAEPSSSARPAAGPGRGGLIGAPA</sequence>
<evidence type="ECO:0000256" key="7">
    <source>
        <dbReference type="ARBA" id="ARBA00022840"/>
    </source>
</evidence>
<dbReference type="InterPro" id="IPR036890">
    <property type="entry name" value="HATPase_C_sf"/>
</dbReference>
<gene>
    <name evidence="13" type="ORF">EII10_08570</name>
</gene>
<feature type="compositionally biased region" description="Gly residues" evidence="9">
    <location>
        <begin position="398"/>
        <end position="409"/>
    </location>
</feature>
<protein>
    <recommendedName>
        <fullName evidence="2">histidine kinase</fullName>
        <ecNumber evidence="2">2.7.13.3</ecNumber>
    </recommendedName>
</protein>
<feature type="region of interest" description="Disordered" evidence="9">
    <location>
        <begin position="392"/>
        <end position="434"/>
    </location>
</feature>
<evidence type="ECO:0000313" key="13">
    <source>
        <dbReference type="EMBL" id="RRD28891.1"/>
    </source>
</evidence>
<dbReference type="PANTHER" id="PTHR24421">
    <property type="entry name" value="NITRATE/NITRITE SENSOR PROTEIN NARX-RELATED"/>
    <property type="match status" value="1"/>
</dbReference>
<feature type="compositionally biased region" description="Low complexity" evidence="9">
    <location>
        <begin position="291"/>
        <end position="302"/>
    </location>
</feature>
<dbReference type="OrthoDB" id="5241784at2"/>
<evidence type="ECO:0000256" key="6">
    <source>
        <dbReference type="ARBA" id="ARBA00022777"/>
    </source>
</evidence>
<comment type="catalytic activity">
    <reaction evidence="1">
        <text>ATP + protein L-histidine = ADP + protein N-phospho-L-histidine.</text>
        <dbReference type="EC" id="2.7.13.3"/>
    </reaction>
</comment>
<dbReference type="InterPro" id="IPR003594">
    <property type="entry name" value="HATPase_dom"/>
</dbReference>
<dbReference type="Gene3D" id="1.20.5.1930">
    <property type="match status" value="1"/>
</dbReference>
<feature type="compositionally biased region" description="Low complexity" evidence="9">
    <location>
        <begin position="470"/>
        <end position="490"/>
    </location>
</feature>
<keyword evidence="14" id="KW-1185">Reference proteome</keyword>
<keyword evidence="10" id="KW-0472">Membrane</keyword>
<dbReference type="EC" id="2.7.13.3" evidence="2"/>
<reference evidence="13 14" key="1">
    <citation type="submission" date="2018-11" db="EMBL/GenBank/DDBJ databases">
        <title>Genomes From Bacteria Associated with the Canine Oral Cavity: a Test Case for Automated Genome-Based Taxonomic Assignment.</title>
        <authorList>
            <person name="Coil D.A."/>
            <person name="Jospin G."/>
            <person name="Darling A.E."/>
            <person name="Wallis C."/>
            <person name="Davis I.J."/>
            <person name="Harris S."/>
            <person name="Eisen J.A."/>
            <person name="Holcombe L.J."/>
            <person name="O'Flynn C."/>
        </authorList>
    </citation>
    <scope>NUCLEOTIDE SEQUENCE [LARGE SCALE GENOMIC DNA]</scope>
    <source>
        <strain evidence="13 14">OH5050</strain>
    </source>
</reference>
<evidence type="ECO:0000256" key="4">
    <source>
        <dbReference type="ARBA" id="ARBA00022679"/>
    </source>
</evidence>
<feature type="compositionally biased region" description="Gly residues" evidence="9">
    <location>
        <begin position="278"/>
        <end position="290"/>
    </location>
</feature>
<dbReference type="SUPFAM" id="SSF55874">
    <property type="entry name" value="ATPase domain of HSP90 chaperone/DNA topoisomerase II/histidine kinase"/>
    <property type="match status" value="1"/>
</dbReference>
<feature type="domain" description="Signal transduction histidine kinase subgroup 3 dimerisation and phosphoacceptor" evidence="12">
    <location>
        <begin position="201"/>
        <end position="266"/>
    </location>
</feature>
<keyword evidence="3" id="KW-0597">Phosphoprotein</keyword>
<dbReference type="Pfam" id="PF02518">
    <property type="entry name" value="HATPase_c"/>
    <property type="match status" value="1"/>
</dbReference>
<feature type="compositionally biased region" description="Gly residues" evidence="9">
    <location>
        <begin position="491"/>
        <end position="501"/>
    </location>
</feature>
<keyword evidence="8" id="KW-0902">Two-component regulatory system</keyword>
<proteinExistence type="predicted"/>
<feature type="transmembrane region" description="Helical" evidence="10">
    <location>
        <begin position="75"/>
        <end position="108"/>
    </location>
</feature>
<keyword evidence="10" id="KW-1133">Transmembrane helix</keyword>
<dbReference type="GO" id="GO:0016020">
    <property type="term" value="C:membrane"/>
    <property type="evidence" value="ECO:0007669"/>
    <property type="project" value="InterPro"/>
</dbReference>
<dbReference type="InterPro" id="IPR011712">
    <property type="entry name" value="Sig_transdc_His_kin_sub3_dim/P"/>
</dbReference>
<dbReference type="GO" id="GO:0005524">
    <property type="term" value="F:ATP binding"/>
    <property type="evidence" value="ECO:0007669"/>
    <property type="project" value="UniProtKB-KW"/>
</dbReference>
<evidence type="ECO:0000256" key="8">
    <source>
        <dbReference type="ARBA" id="ARBA00023012"/>
    </source>
</evidence>
<keyword evidence="10" id="KW-0812">Transmembrane</keyword>
<keyword evidence="4" id="KW-0808">Transferase</keyword>
<feature type="region of interest" description="Disordered" evidence="9">
    <location>
        <begin position="266"/>
        <end position="313"/>
    </location>
</feature>
<keyword evidence="5" id="KW-0547">Nucleotide-binding</keyword>
<dbReference type="RefSeq" id="WP_124934096.1">
    <property type="nucleotide sequence ID" value="NZ_RQZC01000014.1"/>
</dbReference>
<dbReference type="CDD" id="cd16917">
    <property type="entry name" value="HATPase_UhpB-NarQ-NarX-like"/>
    <property type="match status" value="1"/>
</dbReference>
<dbReference type="InterPro" id="IPR050482">
    <property type="entry name" value="Sensor_HK_TwoCompSys"/>
</dbReference>
<dbReference type="Pfam" id="PF07730">
    <property type="entry name" value="HisKA_3"/>
    <property type="match status" value="1"/>
</dbReference>
<dbReference type="GO" id="GO:0046983">
    <property type="term" value="F:protein dimerization activity"/>
    <property type="evidence" value="ECO:0007669"/>
    <property type="project" value="InterPro"/>
</dbReference>
<comment type="caution">
    <text evidence="13">The sequence shown here is derived from an EMBL/GenBank/DDBJ whole genome shotgun (WGS) entry which is preliminary data.</text>
</comment>
<dbReference type="Gene3D" id="3.30.565.10">
    <property type="entry name" value="Histidine kinase-like ATPase, C-terminal domain"/>
    <property type="match status" value="1"/>
</dbReference>
<evidence type="ECO:0000256" key="9">
    <source>
        <dbReference type="SAM" id="MobiDB-lite"/>
    </source>
</evidence>
<dbReference type="PANTHER" id="PTHR24421:SF10">
    <property type="entry name" value="NITRATE_NITRITE SENSOR PROTEIN NARQ"/>
    <property type="match status" value="1"/>
</dbReference>